<feature type="compositionally biased region" description="Polar residues" evidence="1">
    <location>
        <begin position="1"/>
        <end position="18"/>
    </location>
</feature>
<organism evidence="2 3">
    <name type="scientific">Diaporthe vaccinii</name>
    <dbReference type="NCBI Taxonomy" id="105482"/>
    <lineage>
        <taxon>Eukaryota</taxon>
        <taxon>Fungi</taxon>
        <taxon>Dikarya</taxon>
        <taxon>Ascomycota</taxon>
        <taxon>Pezizomycotina</taxon>
        <taxon>Sordariomycetes</taxon>
        <taxon>Sordariomycetidae</taxon>
        <taxon>Diaporthales</taxon>
        <taxon>Diaporthaceae</taxon>
        <taxon>Diaporthe</taxon>
        <taxon>Diaporthe eres species complex</taxon>
    </lineage>
</organism>
<feature type="region of interest" description="Disordered" evidence="1">
    <location>
        <begin position="259"/>
        <end position="312"/>
    </location>
</feature>
<dbReference type="Proteomes" id="UP001600888">
    <property type="component" value="Unassembled WGS sequence"/>
</dbReference>
<evidence type="ECO:0008006" key="4">
    <source>
        <dbReference type="Google" id="ProtNLM"/>
    </source>
</evidence>
<dbReference type="EMBL" id="JBAWTH010000005">
    <property type="protein sequence ID" value="KAL2291928.1"/>
    <property type="molecule type" value="Genomic_DNA"/>
</dbReference>
<comment type="caution">
    <text evidence="2">The sequence shown here is derived from an EMBL/GenBank/DDBJ whole genome shotgun (WGS) entry which is preliminary data.</text>
</comment>
<keyword evidence="3" id="KW-1185">Reference proteome</keyword>
<gene>
    <name evidence="2" type="ORF">FJTKL_12071</name>
</gene>
<proteinExistence type="predicted"/>
<feature type="compositionally biased region" description="Low complexity" evidence="1">
    <location>
        <begin position="278"/>
        <end position="295"/>
    </location>
</feature>
<feature type="compositionally biased region" description="Polar residues" evidence="1">
    <location>
        <begin position="222"/>
        <end position="232"/>
    </location>
</feature>
<reference evidence="2 3" key="1">
    <citation type="submission" date="2024-03" db="EMBL/GenBank/DDBJ databases">
        <title>A high-quality draft genome sequence of Diaporthe vaccinii, a causative agent of upright dieback and viscid rot disease in cranberry plants.</title>
        <authorList>
            <person name="Sarrasin M."/>
            <person name="Lang B.F."/>
            <person name="Burger G."/>
        </authorList>
    </citation>
    <scope>NUCLEOTIDE SEQUENCE [LARGE SCALE GENOMIC DNA]</scope>
    <source>
        <strain evidence="2 3">IS7</strain>
    </source>
</reference>
<protein>
    <recommendedName>
        <fullName evidence="4">F-box domain-containing protein</fullName>
    </recommendedName>
</protein>
<feature type="region of interest" description="Disordered" evidence="1">
    <location>
        <begin position="1"/>
        <end position="21"/>
    </location>
</feature>
<feature type="compositionally biased region" description="Basic residues" evidence="1">
    <location>
        <begin position="429"/>
        <end position="444"/>
    </location>
</feature>
<sequence length="724" mass="80878">MDRTSRNLPFTPSLSSESELCRPSARDMGTTFVQPHQTHPPYHLMSCTSPPSISTARCLPPIQKLRASSTYSTYSNKADRMLARDFSRDIVDFPVATCGDQYPQSQHPQWLDQPRARNDFTWVTSSLPRSCPQAGEYPLPIHSREPESKRCRLGSWTWPTSLEVGAWEIDALAVAKSKNASRQSSSQYGFLADRPACSWATLGDPSTESPPPDLGLGHSHKTSTWQQQTSSYPSPPHFLDDNSRQLGYAGISQRRPSSLFSGSTLTASPVASRSTVAPSSHGSPPTSPTTASTTSDLGSRPGSAGPGDKMPTFEELYDVPQVNLAPRETERKSILERFPMEIFMRIMVHCDWKKQILLRRCNSNMYDMVKLDAIPWEKKTAILLHEENYNPENFQKKTSRSQDDTGPGTQDSDAASSPDDEGPSLSKAIKGKRNQRKLSPKPKQRAKDKSRQDDIDKFACYSCFKILPAYYFEGKHLETKTNGTIKGQRKRGHNTQSDKKFDTRVEYVQVISVNPSRPPEWLVKDKAEVRATDVESYVTEYMKKGVNCDDLRLHYKDITSGTHCIAPVRGVNPFFTASWSATPPRCETYRPVYQVEAGNIPGAGVDSSAYTYEICIPENSLRDESPMGRPHIRPFTRICQPQQQTRSDASQAGPAAPAPQSKEIIALRRFCILCGAKYGAYTRECNRKIISKVTEEGWWVCACRKVRQAGVGRNCTDCGKSVIY</sequence>
<feature type="region of interest" description="Disordered" evidence="1">
    <location>
        <begin position="392"/>
        <end position="451"/>
    </location>
</feature>
<accession>A0ABR4FB58</accession>
<evidence type="ECO:0000313" key="3">
    <source>
        <dbReference type="Proteomes" id="UP001600888"/>
    </source>
</evidence>
<feature type="compositionally biased region" description="Polar residues" evidence="1">
    <location>
        <begin position="259"/>
        <end position="277"/>
    </location>
</feature>
<feature type="region of interest" description="Disordered" evidence="1">
    <location>
        <begin position="201"/>
        <end position="243"/>
    </location>
</feature>
<evidence type="ECO:0000313" key="2">
    <source>
        <dbReference type="EMBL" id="KAL2291928.1"/>
    </source>
</evidence>
<evidence type="ECO:0000256" key="1">
    <source>
        <dbReference type="SAM" id="MobiDB-lite"/>
    </source>
</evidence>
<name>A0ABR4FB58_9PEZI</name>